<feature type="region of interest" description="Disordered" evidence="1">
    <location>
        <begin position="1"/>
        <end position="34"/>
    </location>
</feature>
<reference evidence="2 3" key="1">
    <citation type="submission" date="2021-11" db="EMBL/GenBank/DDBJ databases">
        <title>Black yeast isolated from Biological Soil Crust.</title>
        <authorList>
            <person name="Kurbessoian T."/>
        </authorList>
    </citation>
    <scope>NUCLEOTIDE SEQUENCE [LARGE SCALE GENOMIC DNA]</scope>
    <source>
        <strain evidence="2 3">CCFEE 5522</strain>
    </source>
</reference>
<feature type="compositionally biased region" description="Low complexity" evidence="1">
    <location>
        <begin position="113"/>
        <end position="127"/>
    </location>
</feature>
<keyword evidence="3" id="KW-1185">Reference proteome</keyword>
<dbReference type="Proteomes" id="UP001324427">
    <property type="component" value="Unassembled WGS sequence"/>
</dbReference>
<feature type="region of interest" description="Disordered" evidence="1">
    <location>
        <begin position="100"/>
        <end position="127"/>
    </location>
</feature>
<comment type="caution">
    <text evidence="2">The sequence shown here is derived from an EMBL/GenBank/DDBJ whole genome shotgun (WGS) entry which is preliminary data.</text>
</comment>
<proteinExistence type="predicted"/>
<feature type="compositionally biased region" description="Basic residues" evidence="1">
    <location>
        <begin position="21"/>
        <end position="32"/>
    </location>
</feature>
<gene>
    <name evidence="2" type="ORF">LTR36_009346</name>
</gene>
<accession>A0AAV9JS96</accession>
<protein>
    <submittedName>
        <fullName evidence="2">Uncharacterized protein</fullName>
    </submittedName>
</protein>
<evidence type="ECO:0000313" key="2">
    <source>
        <dbReference type="EMBL" id="KAK4548436.1"/>
    </source>
</evidence>
<evidence type="ECO:0000313" key="3">
    <source>
        <dbReference type="Proteomes" id="UP001324427"/>
    </source>
</evidence>
<name>A0AAV9JS96_9PEZI</name>
<feature type="compositionally biased region" description="Basic and acidic residues" evidence="1">
    <location>
        <begin position="1"/>
        <end position="19"/>
    </location>
</feature>
<dbReference type="AlphaFoldDB" id="A0AAV9JS96"/>
<sequence length="272" mass="30871">MTFDERKESKEKLEQDGRVTLRPKKNKKKKKPITLEAKDIEFRAETRDVVPVKNSYHFTNWEKQGLWEQSVKYTSVRRTANTDVPLTAFSRCRMARRFRLEDRKKQSKGANDSGTGSETATSASSSVETLDEKLSEGYYDNASSEDSDDSLSPGLEDYSVEQLNEIYNDQFVGEFAVPKAAEAGDVVVIVAGSATPFVLRKVSQHDSSSSTSQQRFTYVGPAVLTDQLYNPKASIGYDVWCYHRLQRSHYAHFQVLLQLRVRANKAETFEVV</sequence>
<dbReference type="EMBL" id="JAVFHQ010000007">
    <property type="protein sequence ID" value="KAK4548436.1"/>
    <property type="molecule type" value="Genomic_DNA"/>
</dbReference>
<organism evidence="2 3">
    <name type="scientific">Oleoguttula mirabilis</name>
    <dbReference type="NCBI Taxonomy" id="1507867"/>
    <lineage>
        <taxon>Eukaryota</taxon>
        <taxon>Fungi</taxon>
        <taxon>Dikarya</taxon>
        <taxon>Ascomycota</taxon>
        <taxon>Pezizomycotina</taxon>
        <taxon>Dothideomycetes</taxon>
        <taxon>Dothideomycetidae</taxon>
        <taxon>Mycosphaerellales</taxon>
        <taxon>Teratosphaeriaceae</taxon>
        <taxon>Oleoguttula</taxon>
    </lineage>
</organism>
<evidence type="ECO:0000256" key="1">
    <source>
        <dbReference type="SAM" id="MobiDB-lite"/>
    </source>
</evidence>